<dbReference type="EMBL" id="BJOV01000005">
    <property type="protein sequence ID" value="GEE03854.1"/>
    <property type="molecule type" value="Genomic_DNA"/>
</dbReference>
<name>A0A7I9VEV6_9ACTN</name>
<protein>
    <submittedName>
        <fullName evidence="1">Type I-E CRISPR-associated protein Cas7/Cse4/CasC</fullName>
    </submittedName>
</protein>
<sequence>MSLFIDFHAIHPVPPANINRDEDGSPKTTVFGGSRRARVSSQAWKRAMRHDFAAHLDDADLGVRTLKMVEVIADRVQLADSSVSDETAQARAIEALTAAGIKVEKVKPRKGAEDQTEHFKTGALLFLSNPQIDALAALAAAPTESIDKKDAKAVLKRGNSIDLALFGRMIADAPDINVDAAAQVAHAIGTHAVVPEFDYFTAVDDRQSDDNAGAGMIGTVEFNTATLYRYATVNVTALGETLGSTEAAARGVEAFTRSFVTSMPTGKRNTFANNTLPSFVLATVRTDQPISFAAAFEKPVDANDRAGLSGASIAALMREADALYTAYDAAPAAAYVVSTRKVDDAPAGISITDLISKLGGEVRDRLGDDK</sequence>
<dbReference type="AlphaFoldDB" id="A0A7I9VEV6"/>
<dbReference type="Proteomes" id="UP000444960">
    <property type="component" value="Unassembled WGS sequence"/>
</dbReference>
<dbReference type="RefSeq" id="WP_161897301.1">
    <property type="nucleotide sequence ID" value="NZ_BJOV01000005.1"/>
</dbReference>
<comment type="caution">
    <text evidence="1">The sequence shown here is derived from an EMBL/GenBank/DDBJ whole genome shotgun (WGS) entry which is preliminary data.</text>
</comment>
<organism evidence="1 2">
    <name type="scientific">Gordonia spumicola</name>
    <dbReference type="NCBI Taxonomy" id="589161"/>
    <lineage>
        <taxon>Bacteria</taxon>
        <taxon>Bacillati</taxon>
        <taxon>Actinomycetota</taxon>
        <taxon>Actinomycetes</taxon>
        <taxon>Mycobacteriales</taxon>
        <taxon>Gordoniaceae</taxon>
        <taxon>Gordonia</taxon>
    </lineage>
</organism>
<dbReference type="Pfam" id="PF09344">
    <property type="entry name" value="Cas_CT1975"/>
    <property type="match status" value="1"/>
</dbReference>
<evidence type="ECO:0000313" key="1">
    <source>
        <dbReference type="EMBL" id="GEE03854.1"/>
    </source>
</evidence>
<gene>
    <name evidence="1" type="ORF">nbrc107696_43000</name>
</gene>
<reference evidence="2" key="1">
    <citation type="submission" date="2019-06" db="EMBL/GenBank/DDBJ databases">
        <title>Gordonia isolated from sludge of a wastewater treatment plant.</title>
        <authorList>
            <person name="Tamura T."/>
            <person name="Aoyama K."/>
            <person name="Kang Y."/>
            <person name="Saito S."/>
            <person name="Akiyama N."/>
            <person name="Yazawa K."/>
            <person name="Gonoi T."/>
            <person name="Mikami Y."/>
        </authorList>
    </citation>
    <scope>NUCLEOTIDE SEQUENCE [LARGE SCALE GENOMIC DNA]</scope>
    <source>
        <strain evidence="2">NBRC 107696</strain>
    </source>
</reference>
<evidence type="ECO:0000313" key="2">
    <source>
        <dbReference type="Proteomes" id="UP000444960"/>
    </source>
</evidence>
<dbReference type="OrthoDB" id="5291250at2"/>
<accession>A0A7I9VEV6</accession>
<keyword evidence="2" id="KW-1185">Reference proteome</keyword>
<dbReference type="NCBIfam" id="TIGR01869">
    <property type="entry name" value="casC_Cse4"/>
    <property type="match status" value="1"/>
</dbReference>
<proteinExistence type="predicted"/>
<dbReference type="InterPro" id="IPR010148">
    <property type="entry name" value="CRISPR-assoc_prot_CT1975"/>
</dbReference>